<dbReference type="CDD" id="cd01276">
    <property type="entry name" value="PKCI_related"/>
    <property type="match status" value="1"/>
</dbReference>
<dbReference type="PROSITE" id="PS00892">
    <property type="entry name" value="HIT_1"/>
    <property type="match status" value="1"/>
</dbReference>
<evidence type="ECO:0000313" key="6">
    <source>
        <dbReference type="Proteomes" id="UP001146067"/>
    </source>
</evidence>
<dbReference type="InterPro" id="IPR011146">
    <property type="entry name" value="HIT-like"/>
</dbReference>
<dbReference type="GO" id="GO:0003824">
    <property type="term" value="F:catalytic activity"/>
    <property type="evidence" value="ECO:0007669"/>
    <property type="project" value="InterPro"/>
</dbReference>
<evidence type="ECO:0000256" key="2">
    <source>
        <dbReference type="PIRSR" id="PIRSR601310-3"/>
    </source>
</evidence>
<dbReference type="AlphaFoldDB" id="A0A9X3PEE9"/>
<dbReference type="InterPro" id="IPR019808">
    <property type="entry name" value="Histidine_triad_CS"/>
</dbReference>
<comment type="caution">
    <text evidence="5">The sequence shown here is derived from an EMBL/GenBank/DDBJ whole genome shotgun (WGS) entry which is preliminary data.</text>
</comment>
<organism evidence="5 6">
    <name type="scientific">Glycomyces luteolus</name>
    <dbReference type="NCBI Taxonomy" id="2670330"/>
    <lineage>
        <taxon>Bacteria</taxon>
        <taxon>Bacillati</taxon>
        <taxon>Actinomycetota</taxon>
        <taxon>Actinomycetes</taxon>
        <taxon>Glycomycetales</taxon>
        <taxon>Glycomycetaceae</taxon>
        <taxon>Glycomyces</taxon>
    </lineage>
</organism>
<dbReference type="SUPFAM" id="SSF54197">
    <property type="entry name" value="HIT-like"/>
    <property type="match status" value="1"/>
</dbReference>
<feature type="short sequence motif" description="Histidine triad motif" evidence="2 3">
    <location>
        <begin position="100"/>
        <end position="104"/>
    </location>
</feature>
<evidence type="ECO:0000256" key="3">
    <source>
        <dbReference type="PROSITE-ProRule" id="PRU00464"/>
    </source>
</evidence>
<dbReference type="Gene3D" id="3.30.428.10">
    <property type="entry name" value="HIT-like"/>
    <property type="match status" value="1"/>
</dbReference>
<dbReference type="EMBL" id="JAPZVP010000012">
    <property type="protein sequence ID" value="MDA1361069.1"/>
    <property type="molecule type" value="Genomic_DNA"/>
</dbReference>
<evidence type="ECO:0000256" key="1">
    <source>
        <dbReference type="PIRSR" id="PIRSR601310-1"/>
    </source>
</evidence>
<evidence type="ECO:0000313" key="5">
    <source>
        <dbReference type="EMBL" id="MDA1361069.1"/>
    </source>
</evidence>
<protein>
    <submittedName>
        <fullName evidence="5">Histidine triad nucleotide-binding protein</fullName>
    </submittedName>
</protein>
<feature type="domain" description="HIT" evidence="4">
    <location>
        <begin position="7"/>
        <end position="116"/>
    </location>
</feature>
<keyword evidence="6" id="KW-1185">Reference proteome</keyword>
<proteinExistence type="predicted"/>
<evidence type="ECO:0000259" key="4">
    <source>
        <dbReference type="PROSITE" id="PS51084"/>
    </source>
</evidence>
<gene>
    <name evidence="5" type="ORF">O1R50_15670</name>
</gene>
<dbReference type="Proteomes" id="UP001146067">
    <property type="component" value="Unassembled WGS sequence"/>
</dbReference>
<dbReference type="RefSeq" id="WP_270111038.1">
    <property type="nucleotide sequence ID" value="NZ_JAPZVP010000012.1"/>
</dbReference>
<dbReference type="Pfam" id="PF01230">
    <property type="entry name" value="HIT"/>
    <property type="match status" value="1"/>
</dbReference>
<dbReference type="InterPro" id="IPR001310">
    <property type="entry name" value="Histidine_triad_HIT"/>
</dbReference>
<dbReference type="InterPro" id="IPR036265">
    <property type="entry name" value="HIT-like_sf"/>
</dbReference>
<dbReference type="PANTHER" id="PTHR23089">
    <property type="entry name" value="HISTIDINE TRIAD HIT PROTEIN"/>
    <property type="match status" value="1"/>
</dbReference>
<name>A0A9X3PEE9_9ACTN</name>
<accession>A0A9X3PEE9</accession>
<dbReference type="PROSITE" id="PS51084">
    <property type="entry name" value="HIT_2"/>
    <property type="match status" value="1"/>
</dbReference>
<reference evidence="5" key="1">
    <citation type="submission" date="2022-12" db="EMBL/GenBank/DDBJ databases">
        <title>Gycomyces niveus sp.nov.,a novel actinomycete isolated from soil in Shouguan.</title>
        <authorList>
            <person name="Yang X."/>
        </authorList>
    </citation>
    <scope>NUCLEOTIDE SEQUENCE</scope>
    <source>
        <strain evidence="5">NEAU-A15</strain>
    </source>
</reference>
<dbReference type="PRINTS" id="PR00332">
    <property type="entry name" value="HISTRIAD"/>
</dbReference>
<feature type="active site" description="Tele-AMP-histidine intermediate" evidence="1">
    <location>
        <position position="102"/>
    </location>
</feature>
<sequence length="117" mass="12288">MTDTDCIFCKIVAGDIPSTKVLETERVLAFRDLYPKAPTHILVVPKDHYADTAAIAAADPQLTGELLNTAAEIAAAEGLAESGWRLIANTGPDSGQEVGHVHFHVLGGKPLGPMVSA</sequence>